<dbReference type="SUPFAM" id="SSF51351">
    <property type="entry name" value="Triosephosphate isomerase (TIM)"/>
    <property type="match status" value="1"/>
</dbReference>
<keyword evidence="3" id="KW-0963">Cytoplasm</keyword>
<dbReference type="GO" id="GO:0005829">
    <property type="term" value="C:cytosol"/>
    <property type="evidence" value="ECO:0007669"/>
    <property type="project" value="TreeGrafter"/>
</dbReference>
<dbReference type="UniPathway" id="UPA00138"/>
<dbReference type="EC" id="5.3.1.1" evidence="3"/>
<dbReference type="GO" id="GO:0019563">
    <property type="term" value="P:glycerol catabolic process"/>
    <property type="evidence" value="ECO:0007669"/>
    <property type="project" value="TreeGrafter"/>
</dbReference>
<protein>
    <recommendedName>
        <fullName evidence="3">Triosephosphate isomerase</fullName>
        <ecNumber evidence="3">5.3.1.1</ecNumber>
    </recommendedName>
</protein>
<comment type="similarity">
    <text evidence="1 3">Belongs to the triosephosphate isomerase family.</text>
</comment>
<dbReference type="Proteomes" id="UP000177763">
    <property type="component" value="Unassembled WGS sequence"/>
</dbReference>
<accession>A0A1F4VIX1</accession>
<comment type="subunit">
    <text evidence="3">Homodimer.</text>
</comment>
<dbReference type="InterPro" id="IPR035990">
    <property type="entry name" value="TIM_sf"/>
</dbReference>
<reference evidence="4 5" key="1">
    <citation type="journal article" date="2016" name="Nat. Commun.">
        <title>Thousands of microbial genomes shed light on interconnected biogeochemical processes in an aquifer system.</title>
        <authorList>
            <person name="Anantharaman K."/>
            <person name="Brown C.T."/>
            <person name="Hug L.A."/>
            <person name="Sharon I."/>
            <person name="Castelle C.J."/>
            <person name="Probst A.J."/>
            <person name="Thomas B.C."/>
            <person name="Singh A."/>
            <person name="Wilkins M.J."/>
            <person name="Karaoz U."/>
            <person name="Brodie E.L."/>
            <person name="Williams K.H."/>
            <person name="Hubbard S.S."/>
            <person name="Banfield J.F."/>
        </authorList>
    </citation>
    <scope>NUCLEOTIDE SEQUENCE [LARGE SCALE GENOMIC DNA]</scope>
</reference>
<keyword evidence="3" id="KW-0312">Gluconeogenesis</keyword>
<organism evidence="4 5">
    <name type="scientific">candidate division WWE3 bacterium RIFCSPLOWO2_12_FULL_36_10</name>
    <dbReference type="NCBI Taxonomy" id="1802630"/>
    <lineage>
        <taxon>Bacteria</taxon>
        <taxon>Katanobacteria</taxon>
    </lineage>
</organism>
<evidence type="ECO:0000256" key="3">
    <source>
        <dbReference type="RuleBase" id="RU363013"/>
    </source>
</evidence>
<dbReference type="Gene3D" id="3.20.20.70">
    <property type="entry name" value="Aldolase class I"/>
    <property type="match status" value="1"/>
</dbReference>
<gene>
    <name evidence="4" type="ORF">A3H26_03030</name>
</gene>
<dbReference type="GO" id="GO:0004807">
    <property type="term" value="F:triose-phosphate isomerase activity"/>
    <property type="evidence" value="ECO:0007669"/>
    <property type="project" value="UniProtKB-EC"/>
</dbReference>
<comment type="caution">
    <text evidence="4">The sequence shown here is derived from an EMBL/GenBank/DDBJ whole genome shotgun (WGS) entry which is preliminary data.</text>
</comment>
<dbReference type="EMBL" id="MEVN01000018">
    <property type="protein sequence ID" value="OGC57256.1"/>
    <property type="molecule type" value="Genomic_DNA"/>
</dbReference>
<dbReference type="GO" id="GO:0006094">
    <property type="term" value="P:gluconeogenesis"/>
    <property type="evidence" value="ECO:0007669"/>
    <property type="project" value="UniProtKB-UniPathway"/>
</dbReference>
<dbReference type="Pfam" id="PF00121">
    <property type="entry name" value="TIM"/>
    <property type="match status" value="1"/>
</dbReference>
<dbReference type="CDD" id="cd00311">
    <property type="entry name" value="TIM"/>
    <property type="match status" value="1"/>
</dbReference>
<dbReference type="InterPro" id="IPR013785">
    <property type="entry name" value="Aldolase_TIM"/>
</dbReference>
<keyword evidence="3" id="KW-0324">Glycolysis</keyword>
<comment type="pathway">
    <text evidence="3">Carbohydrate biosynthesis; gluconeogenesis.</text>
</comment>
<comment type="pathway">
    <text evidence="3">Carbohydrate degradation; glycolysis; D-glyceraldehyde 3-phosphate from glycerone phosphate: step 1/1.</text>
</comment>
<dbReference type="InterPro" id="IPR000652">
    <property type="entry name" value="Triosephosphate_isomerase"/>
</dbReference>
<dbReference type="PANTHER" id="PTHR21139">
    <property type="entry name" value="TRIOSEPHOSPHATE ISOMERASE"/>
    <property type="match status" value="1"/>
</dbReference>
<comment type="catalytic activity">
    <reaction evidence="3">
        <text>D-glyceraldehyde 3-phosphate = dihydroxyacetone phosphate</text>
        <dbReference type="Rhea" id="RHEA:18585"/>
        <dbReference type="ChEBI" id="CHEBI:57642"/>
        <dbReference type="ChEBI" id="CHEBI:59776"/>
        <dbReference type="EC" id="5.3.1.1"/>
    </reaction>
</comment>
<dbReference type="PANTHER" id="PTHR21139:SF42">
    <property type="entry name" value="TRIOSEPHOSPHATE ISOMERASE"/>
    <property type="match status" value="1"/>
</dbReference>
<evidence type="ECO:0000256" key="2">
    <source>
        <dbReference type="ARBA" id="ARBA00023235"/>
    </source>
</evidence>
<evidence type="ECO:0000313" key="4">
    <source>
        <dbReference type="EMBL" id="OGC57256.1"/>
    </source>
</evidence>
<keyword evidence="2 3" id="KW-0413">Isomerase</keyword>
<comment type="subcellular location">
    <subcellularLocation>
        <location evidence="3">Cytoplasm</location>
    </subcellularLocation>
</comment>
<sequence>METFNNSKKFVIANWKENLNSKDIREWFVGYNKASNGKGLNTRNIIAPSLLHLKETLGLSKNLGFEISAQNVSIHEKGAHTGEVGAFQLLDYCSYCIVGHSETKDKVKDILIKRDLCLKYKITPIICFTDPVDLEILYKDGVVLAWENPEHISKDGEYKPEDPLKVKRLITVFKSKLLAESLILYGGSVNRQNALELGNIPELDGVLVGNASLDPSHFLDILGAFE</sequence>
<dbReference type="UniPathway" id="UPA00109">
    <property type="reaction ID" value="UER00189"/>
</dbReference>
<dbReference type="STRING" id="1802630.A3H26_03030"/>
<dbReference type="PROSITE" id="PS51440">
    <property type="entry name" value="TIM_2"/>
    <property type="match status" value="1"/>
</dbReference>
<evidence type="ECO:0000313" key="5">
    <source>
        <dbReference type="Proteomes" id="UP000177763"/>
    </source>
</evidence>
<dbReference type="GO" id="GO:0046166">
    <property type="term" value="P:glyceraldehyde-3-phosphate biosynthetic process"/>
    <property type="evidence" value="ECO:0007669"/>
    <property type="project" value="TreeGrafter"/>
</dbReference>
<dbReference type="AlphaFoldDB" id="A0A1F4VIX1"/>
<evidence type="ECO:0000256" key="1">
    <source>
        <dbReference type="ARBA" id="ARBA00007422"/>
    </source>
</evidence>
<name>A0A1F4VIX1_UNCKA</name>
<dbReference type="GO" id="GO:0006096">
    <property type="term" value="P:glycolytic process"/>
    <property type="evidence" value="ECO:0007669"/>
    <property type="project" value="UniProtKB-UniPathway"/>
</dbReference>
<proteinExistence type="inferred from homology"/>